<keyword evidence="3" id="KW-0328">Glycosyltransferase</keyword>
<gene>
    <name evidence="6" type="ORF">F6W96_09320</name>
</gene>
<dbReference type="PANTHER" id="PTHR43179:SF12">
    <property type="entry name" value="GALACTOFURANOSYLTRANSFERASE GLFT2"/>
    <property type="match status" value="1"/>
</dbReference>
<dbReference type="RefSeq" id="WP_167485785.1">
    <property type="nucleotide sequence ID" value="NZ_CP046173.1"/>
</dbReference>
<dbReference type="SUPFAM" id="SSF53448">
    <property type="entry name" value="Nucleotide-diphospho-sugar transferases"/>
    <property type="match status" value="1"/>
</dbReference>
<evidence type="ECO:0000259" key="5">
    <source>
        <dbReference type="Pfam" id="PF00535"/>
    </source>
</evidence>
<evidence type="ECO:0000256" key="4">
    <source>
        <dbReference type="ARBA" id="ARBA00022679"/>
    </source>
</evidence>
<evidence type="ECO:0000313" key="6">
    <source>
        <dbReference type="EMBL" id="QIS18453.1"/>
    </source>
</evidence>
<dbReference type="InterPro" id="IPR029044">
    <property type="entry name" value="Nucleotide-diphossugar_trans"/>
</dbReference>
<dbReference type="InterPro" id="IPR001173">
    <property type="entry name" value="Glyco_trans_2-like"/>
</dbReference>
<protein>
    <submittedName>
        <fullName evidence="6">Glycosyltransferase</fullName>
    </submittedName>
</protein>
<dbReference type="Proteomes" id="UP000500953">
    <property type="component" value="Chromosome"/>
</dbReference>
<reference evidence="6 7" key="1">
    <citation type="journal article" date="2019" name="ACS Chem. Biol.">
        <title>Identification and Mobilization of a Cryptic Antibiotic Biosynthesis Gene Locus from a Human-Pathogenic Nocardia Isolate.</title>
        <authorList>
            <person name="Herisse M."/>
            <person name="Ishida K."/>
            <person name="Porter J.L."/>
            <person name="Howden B."/>
            <person name="Hertweck C."/>
            <person name="Stinear T.P."/>
            <person name="Pidot S.J."/>
        </authorList>
    </citation>
    <scope>NUCLEOTIDE SEQUENCE [LARGE SCALE GENOMIC DNA]</scope>
    <source>
        <strain evidence="6 7">AUSMDU00012715</strain>
    </source>
</reference>
<dbReference type="PANTHER" id="PTHR43179">
    <property type="entry name" value="RHAMNOSYLTRANSFERASE WBBL"/>
    <property type="match status" value="1"/>
</dbReference>
<proteinExistence type="inferred from homology"/>
<sequence>MTRGVSVIIPTYEAWPILYRTLCTVAHDCRELGEPWELIIVDNESGAEFRASVVAFANAHPEVRFIGRSGLGGKHFQPGAARNIGIDSSRYESLIFLDADCIPSADLIGAYRRWTDKQPDTVFVGHRVFVDTTDIDAAHVAEQRSVLAGLAPVGSASNYGSDIERRLPELLSLEAHPRAYDCMYACNMAVHRDCIGDLRFSSAFDGKWGYEDIELGYRLHLAGRSFRYLPEAFVFHQEGGSLSADEREAGRYDNFVIAGELIEGFVEYRRGIARLRSVPSRDLPCISE</sequence>
<dbReference type="Gene3D" id="3.90.550.10">
    <property type="entry name" value="Spore Coat Polysaccharide Biosynthesis Protein SpsA, Chain A"/>
    <property type="match status" value="1"/>
</dbReference>
<evidence type="ECO:0000256" key="1">
    <source>
        <dbReference type="ARBA" id="ARBA00004776"/>
    </source>
</evidence>
<comment type="similarity">
    <text evidence="2">Belongs to the glycosyltransferase 2 family.</text>
</comment>
<dbReference type="GO" id="GO:0016757">
    <property type="term" value="F:glycosyltransferase activity"/>
    <property type="evidence" value="ECO:0007669"/>
    <property type="project" value="UniProtKB-KW"/>
</dbReference>
<evidence type="ECO:0000256" key="3">
    <source>
        <dbReference type="ARBA" id="ARBA00022676"/>
    </source>
</evidence>
<dbReference type="EMBL" id="CP046173">
    <property type="protein sequence ID" value="QIS18453.1"/>
    <property type="molecule type" value="Genomic_DNA"/>
</dbReference>
<keyword evidence="4 6" id="KW-0808">Transferase</keyword>
<comment type="pathway">
    <text evidence="1">Cell wall biogenesis; cell wall polysaccharide biosynthesis.</text>
</comment>
<feature type="domain" description="Glycosyltransferase 2-like" evidence="5">
    <location>
        <begin position="6"/>
        <end position="132"/>
    </location>
</feature>
<evidence type="ECO:0000313" key="7">
    <source>
        <dbReference type="Proteomes" id="UP000500953"/>
    </source>
</evidence>
<accession>A0A6G9Z054</accession>
<evidence type="ECO:0000256" key="2">
    <source>
        <dbReference type="ARBA" id="ARBA00006739"/>
    </source>
</evidence>
<dbReference type="Pfam" id="PF00535">
    <property type="entry name" value="Glycos_transf_2"/>
    <property type="match status" value="1"/>
</dbReference>
<name>A0A6G9Z054_9NOCA</name>
<organism evidence="6 7">
    <name type="scientific">Nocardia terpenica</name>
    <dbReference type="NCBI Taxonomy" id="455432"/>
    <lineage>
        <taxon>Bacteria</taxon>
        <taxon>Bacillati</taxon>
        <taxon>Actinomycetota</taxon>
        <taxon>Actinomycetes</taxon>
        <taxon>Mycobacteriales</taxon>
        <taxon>Nocardiaceae</taxon>
        <taxon>Nocardia</taxon>
    </lineage>
</organism>
<dbReference type="AlphaFoldDB" id="A0A6G9Z054"/>